<dbReference type="Proteomes" id="UP001164929">
    <property type="component" value="Chromosome 9"/>
</dbReference>
<evidence type="ECO:0000256" key="7">
    <source>
        <dbReference type="ARBA" id="ARBA00023242"/>
    </source>
</evidence>
<feature type="region of interest" description="Disordered" evidence="9">
    <location>
        <begin position="1"/>
        <end position="29"/>
    </location>
</feature>
<keyword evidence="12" id="KW-1185">Reference proteome</keyword>
<reference evidence="11" key="1">
    <citation type="journal article" date="2023" name="Mol. Ecol. Resour.">
        <title>Chromosome-level genome assembly of a triploid poplar Populus alba 'Berolinensis'.</title>
        <authorList>
            <person name="Chen S."/>
            <person name="Yu Y."/>
            <person name="Wang X."/>
            <person name="Wang S."/>
            <person name="Zhang T."/>
            <person name="Zhou Y."/>
            <person name="He R."/>
            <person name="Meng N."/>
            <person name="Wang Y."/>
            <person name="Liu W."/>
            <person name="Liu Z."/>
            <person name="Liu J."/>
            <person name="Guo Q."/>
            <person name="Huang H."/>
            <person name="Sederoff R.R."/>
            <person name="Wang G."/>
            <person name="Qu G."/>
            <person name="Chen S."/>
        </authorList>
    </citation>
    <scope>NUCLEOTIDE SEQUENCE</scope>
    <source>
        <strain evidence="11">SC-2020</strain>
    </source>
</reference>
<feature type="compositionally biased region" description="Polar residues" evidence="9">
    <location>
        <begin position="132"/>
        <end position="148"/>
    </location>
</feature>
<dbReference type="PROSITE" id="PS50157">
    <property type="entry name" value="ZINC_FINGER_C2H2_2"/>
    <property type="match status" value="1"/>
</dbReference>
<evidence type="ECO:0000256" key="6">
    <source>
        <dbReference type="ARBA" id="ARBA00023163"/>
    </source>
</evidence>
<dbReference type="GO" id="GO:0008270">
    <property type="term" value="F:zinc ion binding"/>
    <property type="evidence" value="ECO:0007669"/>
    <property type="project" value="UniProtKB-KW"/>
</dbReference>
<dbReference type="PANTHER" id="PTHR45801:SF111">
    <property type="entry name" value="C2H2 AND C2HC ZINC FINGERS SUPERFAMILY PROTEIN"/>
    <property type="match status" value="1"/>
</dbReference>
<evidence type="ECO:0000256" key="2">
    <source>
        <dbReference type="ARBA" id="ARBA00022723"/>
    </source>
</evidence>
<evidence type="ECO:0000313" key="11">
    <source>
        <dbReference type="EMBL" id="KAJ6984013.1"/>
    </source>
</evidence>
<evidence type="ECO:0000313" key="12">
    <source>
        <dbReference type="Proteomes" id="UP001164929"/>
    </source>
</evidence>
<dbReference type="PROSITE" id="PS00028">
    <property type="entry name" value="ZINC_FINGER_C2H2_1"/>
    <property type="match status" value="1"/>
</dbReference>
<evidence type="ECO:0000256" key="3">
    <source>
        <dbReference type="ARBA" id="ARBA00022771"/>
    </source>
</evidence>
<dbReference type="AlphaFoldDB" id="A0AAD6MEH8"/>
<keyword evidence="7" id="KW-0539">Nucleus</keyword>
<dbReference type="InterPro" id="IPR052426">
    <property type="entry name" value="Plant_dev_regulator"/>
</dbReference>
<evidence type="ECO:0000256" key="9">
    <source>
        <dbReference type="SAM" id="MobiDB-lite"/>
    </source>
</evidence>
<protein>
    <recommendedName>
        <fullName evidence="10">C2H2-type domain-containing protein</fullName>
    </recommendedName>
</protein>
<feature type="region of interest" description="Disordered" evidence="9">
    <location>
        <begin position="132"/>
        <end position="188"/>
    </location>
</feature>
<organism evidence="11 12">
    <name type="scientific">Populus alba x Populus x berolinensis</name>
    <dbReference type="NCBI Taxonomy" id="444605"/>
    <lineage>
        <taxon>Eukaryota</taxon>
        <taxon>Viridiplantae</taxon>
        <taxon>Streptophyta</taxon>
        <taxon>Embryophyta</taxon>
        <taxon>Tracheophyta</taxon>
        <taxon>Spermatophyta</taxon>
        <taxon>Magnoliopsida</taxon>
        <taxon>eudicotyledons</taxon>
        <taxon>Gunneridae</taxon>
        <taxon>Pentapetalae</taxon>
        <taxon>rosids</taxon>
        <taxon>fabids</taxon>
        <taxon>Malpighiales</taxon>
        <taxon>Salicaceae</taxon>
        <taxon>Saliceae</taxon>
        <taxon>Populus</taxon>
    </lineage>
</organism>
<gene>
    <name evidence="11" type="ORF">NC653_022280</name>
</gene>
<proteinExistence type="predicted"/>
<evidence type="ECO:0000256" key="4">
    <source>
        <dbReference type="ARBA" id="ARBA00022833"/>
    </source>
</evidence>
<evidence type="ECO:0000256" key="1">
    <source>
        <dbReference type="ARBA" id="ARBA00004123"/>
    </source>
</evidence>
<accession>A0AAD6MEH8</accession>
<dbReference type="PANTHER" id="PTHR45801">
    <property type="entry name" value="OS07G0101800 PROTEIN"/>
    <property type="match status" value="1"/>
</dbReference>
<sequence>MDTDDQPSQENPDQVTLDHEQEQGTGQARSYECTFCKRGFSNAQALGGHMNIHRKDKAKLKHSSSETQQSLDIPKINPSFSPAVTSLMESGRDESSIKWPFTVDKAAGSDLDDTKRDKTQVGEIQKLGFFVQNSSSTEDHQNPSSQVHGISKKSDLSSSSEIDLELRLWPEPQESSPGTKKVPYGGTQSKIHVNCTW</sequence>
<dbReference type="InterPro" id="IPR013087">
    <property type="entry name" value="Znf_C2H2_type"/>
</dbReference>
<dbReference type="InterPro" id="IPR036236">
    <property type="entry name" value="Znf_C2H2_sf"/>
</dbReference>
<evidence type="ECO:0000256" key="5">
    <source>
        <dbReference type="ARBA" id="ARBA00023015"/>
    </source>
</evidence>
<dbReference type="SUPFAM" id="SSF57667">
    <property type="entry name" value="beta-beta-alpha zinc fingers"/>
    <property type="match status" value="1"/>
</dbReference>
<comment type="caution">
    <text evidence="11">The sequence shown here is derived from an EMBL/GenBank/DDBJ whole genome shotgun (WGS) entry which is preliminary data.</text>
</comment>
<feature type="region of interest" description="Disordered" evidence="9">
    <location>
        <begin position="56"/>
        <end position="79"/>
    </location>
</feature>
<keyword evidence="2" id="KW-0479">Metal-binding</keyword>
<evidence type="ECO:0000256" key="8">
    <source>
        <dbReference type="PROSITE-ProRule" id="PRU00042"/>
    </source>
</evidence>
<dbReference type="Gene3D" id="3.30.160.60">
    <property type="entry name" value="Classic Zinc Finger"/>
    <property type="match status" value="1"/>
</dbReference>
<dbReference type="Pfam" id="PF13912">
    <property type="entry name" value="zf-C2H2_6"/>
    <property type="match status" value="1"/>
</dbReference>
<comment type="subcellular location">
    <subcellularLocation>
        <location evidence="1">Nucleus</location>
    </subcellularLocation>
</comment>
<keyword evidence="3 8" id="KW-0863">Zinc-finger</keyword>
<name>A0AAD6MEH8_9ROSI</name>
<dbReference type="GO" id="GO:0005634">
    <property type="term" value="C:nucleus"/>
    <property type="evidence" value="ECO:0007669"/>
    <property type="project" value="UniProtKB-SubCell"/>
</dbReference>
<dbReference type="EMBL" id="JAQIZT010000009">
    <property type="protein sequence ID" value="KAJ6984013.1"/>
    <property type="molecule type" value="Genomic_DNA"/>
</dbReference>
<keyword evidence="6" id="KW-0804">Transcription</keyword>
<dbReference type="SMART" id="SM00355">
    <property type="entry name" value="ZnF_C2H2"/>
    <property type="match status" value="1"/>
</dbReference>
<keyword evidence="5" id="KW-0805">Transcription regulation</keyword>
<feature type="domain" description="C2H2-type" evidence="10">
    <location>
        <begin position="31"/>
        <end position="58"/>
    </location>
</feature>
<keyword evidence="4" id="KW-0862">Zinc</keyword>
<evidence type="ECO:0000259" key="10">
    <source>
        <dbReference type="PROSITE" id="PS50157"/>
    </source>
</evidence>